<dbReference type="STRING" id="306540.SAMN05421839_10932"/>
<dbReference type="Gene3D" id="3.20.20.140">
    <property type="entry name" value="Metal-dependent hydrolases"/>
    <property type="match status" value="1"/>
</dbReference>
<keyword evidence="13" id="KW-1185">Reference proteome</keyword>
<dbReference type="Pfam" id="PF02811">
    <property type="entry name" value="PHP"/>
    <property type="match status" value="1"/>
</dbReference>
<dbReference type="UniPathway" id="UPA00031">
    <property type="reaction ID" value="UER00013"/>
</dbReference>
<comment type="catalytic activity">
    <reaction evidence="7 8">
        <text>L-histidinol phosphate + H2O = L-histidinol + phosphate</text>
        <dbReference type="Rhea" id="RHEA:14465"/>
        <dbReference type="ChEBI" id="CHEBI:15377"/>
        <dbReference type="ChEBI" id="CHEBI:43474"/>
        <dbReference type="ChEBI" id="CHEBI:57699"/>
        <dbReference type="ChEBI" id="CHEBI:57980"/>
        <dbReference type="EC" id="3.1.3.15"/>
    </reaction>
</comment>
<dbReference type="CDD" id="cd12110">
    <property type="entry name" value="PHP_HisPPase_Hisj_like"/>
    <property type="match status" value="1"/>
</dbReference>
<dbReference type="InterPro" id="IPR010140">
    <property type="entry name" value="Histidinol_P_phosphatase_HisJ"/>
</dbReference>
<sequence>MPILGDYHIHTPFCPHGTTDTLAAYAEKAIQLGLKEISFTEHAPLPEGFVDPTPDKDSGMRREQVDAYIKAIQKVREMYKNDLKIRVGFEVDYIEGFEQATTDFLNTYGDEIEDAILSVHMLKDNTDTFHCLDFSQAAFGDLVTALGSVENVYRAYFHTVEKSVRSDLGHFKPIRIGHMTLVEKFKRVYPYQYSKVMMKQIDQLLTLIKTKGYQLDVNTAGLFKPDCQTVYPNPVVLQRAKENGIPLKIGSDAHQATDVGREFQIALID</sequence>
<evidence type="ECO:0000256" key="6">
    <source>
        <dbReference type="ARBA" id="ARBA00023102"/>
    </source>
</evidence>
<dbReference type="Proteomes" id="UP000321547">
    <property type="component" value="Unassembled WGS sequence"/>
</dbReference>
<dbReference type="EC" id="3.1.3.15" evidence="3 8"/>
<feature type="domain" description="PHP" evidence="9">
    <location>
        <begin position="6"/>
        <end position="220"/>
    </location>
</feature>
<dbReference type="PANTHER" id="PTHR21039:SF0">
    <property type="entry name" value="HISTIDINOL-PHOSPHATASE"/>
    <property type="match status" value="1"/>
</dbReference>
<dbReference type="GO" id="GO:0000105">
    <property type="term" value="P:L-histidine biosynthetic process"/>
    <property type="evidence" value="ECO:0007669"/>
    <property type="project" value="UniProtKB-UniRule"/>
</dbReference>
<proteinExistence type="inferred from homology"/>
<evidence type="ECO:0000256" key="7">
    <source>
        <dbReference type="ARBA" id="ARBA00049158"/>
    </source>
</evidence>
<organism evidence="11 12">
    <name type="scientific">Halolactibacillus halophilus</name>
    <dbReference type="NCBI Taxonomy" id="306540"/>
    <lineage>
        <taxon>Bacteria</taxon>
        <taxon>Bacillati</taxon>
        <taxon>Bacillota</taxon>
        <taxon>Bacilli</taxon>
        <taxon>Bacillales</taxon>
        <taxon>Bacillaceae</taxon>
        <taxon>Halolactibacillus</taxon>
    </lineage>
</organism>
<dbReference type="NCBIfam" id="TIGR01856">
    <property type="entry name" value="hisJ_fam"/>
    <property type="match status" value="1"/>
</dbReference>
<evidence type="ECO:0000256" key="4">
    <source>
        <dbReference type="ARBA" id="ARBA00022605"/>
    </source>
</evidence>
<reference evidence="10 13" key="2">
    <citation type="submission" date="2019-07" db="EMBL/GenBank/DDBJ databases">
        <title>Whole genome shotgun sequence of Halolactibacillus halophilus NBRC 100868.</title>
        <authorList>
            <person name="Hosoyama A."/>
            <person name="Uohara A."/>
            <person name="Ohji S."/>
            <person name="Ichikawa N."/>
        </authorList>
    </citation>
    <scope>NUCLEOTIDE SEQUENCE [LARGE SCALE GENOMIC DNA]</scope>
    <source>
        <strain evidence="10 13">NBRC 100868</strain>
    </source>
</reference>
<evidence type="ECO:0000313" key="11">
    <source>
        <dbReference type="EMBL" id="SFP20780.1"/>
    </source>
</evidence>
<evidence type="ECO:0000256" key="2">
    <source>
        <dbReference type="ARBA" id="ARBA00009152"/>
    </source>
</evidence>
<dbReference type="GO" id="GO:0005737">
    <property type="term" value="C:cytoplasm"/>
    <property type="evidence" value="ECO:0007669"/>
    <property type="project" value="TreeGrafter"/>
</dbReference>
<protein>
    <recommendedName>
        <fullName evidence="3 8">Histidinol-phosphatase</fullName>
        <shortName evidence="8">HolPase</shortName>
        <ecNumber evidence="3 8">3.1.3.15</ecNumber>
    </recommendedName>
</protein>
<comment type="similarity">
    <text evidence="2 8">Belongs to the PHP hydrolase family. HisK subfamily.</text>
</comment>
<dbReference type="RefSeq" id="WP_307725232.1">
    <property type="nucleotide sequence ID" value="NZ_BJWI01000008.1"/>
</dbReference>
<dbReference type="NCBIfam" id="NF005996">
    <property type="entry name" value="PRK08123.1"/>
    <property type="match status" value="1"/>
</dbReference>
<name>A0A1I5NGG3_9BACI</name>
<evidence type="ECO:0000313" key="12">
    <source>
        <dbReference type="Proteomes" id="UP000242243"/>
    </source>
</evidence>
<evidence type="ECO:0000256" key="3">
    <source>
        <dbReference type="ARBA" id="ARBA00013085"/>
    </source>
</evidence>
<evidence type="ECO:0000313" key="13">
    <source>
        <dbReference type="Proteomes" id="UP000321547"/>
    </source>
</evidence>
<evidence type="ECO:0000256" key="5">
    <source>
        <dbReference type="ARBA" id="ARBA00022801"/>
    </source>
</evidence>
<dbReference type="Proteomes" id="UP000242243">
    <property type="component" value="Unassembled WGS sequence"/>
</dbReference>
<keyword evidence="6 8" id="KW-0368">Histidine biosynthesis</keyword>
<dbReference type="InterPro" id="IPR004013">
    <property type="entry name" value="PHP_dom"/>
</dbReference>
<comment type="pathway">
    <text evidence="1 8">Amino-acid biosynthesis; L-histidine biosynthesis; L-histidine from 5-phospho-alpha-D-ribose 1-diphosphate: step 8/9.</text>
</comment>
<dbReference type="InterPro" id="IPR016195">
    <property type="entry name" value="Pol/histidinol_Pase-like"/>
</dbReference>
<reference evidence="11 12" key="1">
    <citation type="submission" date="2016-10" db="EMBL/GenBank/DDBJ databases">
        <authorList>
            <person name="de Groot N.N."/>
        </authorList>
    </citation>
    <scope>NUCLEOTIDE SEQUENCE [LARGE SCALE GENOMIC DNA]</scope>
    <source>
        <strain evidence="11 12">DSM 17073</strain>
    </source>
</reference>
<evidence type="ECO:0000256" key="8">
    <source>
        <dbReference type="RuleBase" id="RU366003"/>
    </source>
</evidence>
<dbReference type="EMBL" id="FOXC01000009">
    <property type="protein sequence ID" value="SFP20780.1"/>
    <property type="molecule type" value="Genomic_DNA"/>
</dbReference>
<dbReference type="EMBL" id="BJWI01000008">
    <property type="protein sequence ID" value="GEM01319.1"/>
    <property type="molecule type" value="Genomic_DNA"/>
</dbReference>
<keyword evidence="5 8" id="KW-0378">Hydrolase</keyword>
<evidence type="ECO:0000259" key="9">
    <source>
        <dbReference type="Pfam" id="PF02811"/>
    </source>
</evidence>
<evidence type="ECO:0000256" key="1">
    <source>
        <dbReference type="ARBA" id="ARBA00004970"/>
    </source>
</evidence>
<gene>
    <name evidence="10" type="primary">hisK</name>
    <name evidence="10" type="ORF">HHA03_08510</name>
    <name evidence="11" type="ORF">SAMN05421839_10932</name>
</gene>
<dbReference type="SUPFAM" id="SSF89550">
    <property type="entry name" value="PHP domain-like"/>
    <property type="match status" value="1"/>
</dbReference>
<keyword evidence="4 8" id="KW-0028">Amino-acid biosynthesis</keyword>
<dbReference type="PANTHER" id="PTHR21039">
    <property type="entry name" value="HISTIDINOL PHOSPHATASE-RELATED"/>
    <property type="match status" value="1"/>
</dbReference>
<dbReference type="AlphaFoldDB" id="A0A1I5NGG3"/>
<accession>A0A1I5NGG3</accession>
<evidence type="ECO:0000313" key="10">
    <source>
        <dbReference type="EMBL" id="GEM01319.1"/>
    </source>
</evidence>
<dbReference type="GO" id="GO:0004401">
    <property type="term" value="F:histidinol-phosphatase activity"/>
    <property type="evidence" value="ECO:0007669"/>
    <property type="project" value="UniProtKB-UniRule"/>
</dbReference>